<protein>
    <submittedName>
        <fullName evidence="1">Uncharacterized protein</fullName>
    </submittedName>
</protein>
<sequence length="105" mass="12237">MACIFHRLRRILGLSRSSFKKTIQVRQIEKEKMVFNELKQQYPDLAEYEKLTQTLGQVKGYKAEQTEALLQKNVRNIVGNEGLHKLLQEKLPSFVCNLAERCNSK</sequence>
<organism evidence="1 2">
    <name type="scientific">Legionella rubrilucens</name>
    <dbReference type="NCBI Taxonomy" id="458"/>
    <lineage>
        <taxon>Bacteria</taxon>
        <taxon>Pseudomonadati</taxon>
        <taxon>Pseudomonadota</taxon>
        <taxon>Gammaproteobacteria</taxon>
        <taxon>Legionellales</taxon>
        <taxon>Legionellaceae</taxon>
        <taxon>Legionella</taxon>
    </lineage>
</organism>
<comment type="caution">
    <text evidence="1">The sequence shown here is derived from an EMBL/GenBank/DDBJ whole genome shotgun (WGS) entry which is preliminary data.</text>
</comment>
<keyword evidence="2" id="KW-1185">Reference proteome</keyword>
<dbReference type="Proteomes" id="UP000054608">
    <property type="component" value="Unassembled WGS sequence"/>
</dbReference>
<proteinExistence type="predicted"/>
<dbReference type="STRING" id="458.Lrub_1494"/>
<evidence type="ECO:0000313" key="2">
    <source>
        <dbReference type="Proteomes" id="UP000054608"/>
    </source>
</evidence>
<reference evidence="1 2" key="1">
    <citation type="submission" date="2015-11" db="EMBL/GenBank/DDBJ databases">
        <title>Genomic analysis of 38 Legionella species identifies large and diverse effector repertoires.</title>
        <authorList>
            <person name="Burstein D."/>
            <person name="Amaro F."/>
            <person name="Zusman T."/>
            <person name="Lifshitz Z."/>
            <person name="Cohen O."/>
            <person name="Gilbert J.A."/>
            <person name="Pupko T."/>
            <person name="Shuman H.A."/>
            <person name="Segal G."/>
        </authorList>
    </citation>
    <scope>NUCLEOTIDE SEQUENCE [LARGE SCALE GENOMIC DNA]</scope>
    <source>
        <strain evidence="1 2">WA-270A-C2</strain>
    </source>
</reference>
<accession>A0A0W0XUB2</accession>
<dbReference type="PATRIC" id="fig|458.5.peg.1553"/>
<evidence type="ECO:0000313" key="1">
    <source>
        <dbReference type="EMBL" id="KTD48046.1"/>
    </source>
</evidence>
<gene>
    <name evidence="1" type="ORF">Lrub_1494</name>
</gene>
<dbReference type="EMBL" id="LNYT01000015">
    <property type="protein sequence ID" value="KTD48046.1"/>
    <property type="molecule type" value="Genomic_DNA"/>
</dbReference>
<dbReference type="AlphaFoldDB" id="A0A0W0XUB2"/>
<name>A0A0W0XUB2_9GAMM</name>